<dbReference type="InterPro" id="IPR011081">
    <property type="entry name" value="Big_4"/>
</dbReference>
<dbReference type="OrthoDB" id="1907437at2"/>
<dbReference type="Pfam" id="PF07532">
    <property type="entry name" value="Big_4"/>
    <property type="match status" value="1"/>
</dbReference>
<dbReference type="EMBL" id="FOCG01000004">
    <property type="protein sequence ID" value="SEN14338.1"/>
    <property type="molecule type" value="Genomic_DNA"/>
</dbReference>
<evidence type="ECO:0000256" key="1">
    <source>
        <dbReference type="SAM" id="MobiDB-lite"/>
    </source>
</evidence>
<organism evidence="3 4">
    <name type="scientific">Hydrogenoanaerobacterium saccharovorans</name>
    <dbReference type="NCBI Taxonomy" id="474960"/>
    <lineage>
        <taxon>Bacteria</taxon>
        <taxon>Bacillati</taxon>
        <taxon>Bacillota</taxon>
        <taxon>Clostridia</taxon>
        <taxon>Eubacteriales</taxon>
        <taxon>Oscillospiraceae</taxon>
        <taxon>Hydrogenoanaerobacterium</taxon>
    </lineage>
</organism>
<protein>
    <submittedName>
        <fullName evidence="3">Ig-like domain (Group 4)</fullName>
    </submittedName>
</protein>
<feature type="domain" description="Bacterial Ig-like" evidence="2">
    <location>
        <begin position="52"/>
        <end position="84"/>
    </location>
</feature>
<evidence type="ECO:0000313" key="4">
    <source>
        <dbReference type="Proteomes" id="UP000199158"/>
    </source>
</evidence>
<dbReference type="Gene3D" id="1.20.1270.90">
    <property type="entry name" value="AF1782-like"/>
    <property type="match status" value="1"/>
</dbReference>
<name>A0A1H8E6C2_9FIRM</name>
<accession>A0A1H8E6C2</accession>
<evidence type="ECO:0000313" key="3">
    <source>
        <dbReference type="EMBL" id="SEN14338.1"/>
    </source>
</evidence>
<dbReference type="RefSeq" id="WP_092756437.1">
    <property type="nucleotide sequence ID" value="NZ_FOCG01000004.1"/>
</dbReference>
<proteinExistence type="predicted"/>
<dbReference type="AlphaFoldDB" id="A0A1H8E6C2"/>
<feature type="region of interest" description="Disordered" evidence="1">
    <location>
        <begin position="354"/>
        <end position="402"/>
    </location>
</feature>
<dbReference type="Proteomes" id="UP000199158">
    <property type="component" value="Unassembled WGS sequence"/>
</dbReference>
<sequence length="592" mass="65686">MVTDLKYLQKATIKSDVVSLTIEEAQQADRKIIKVADMPSQSVKNYINANGLNLPKEVAVTLSDNSQKQLGVAWDTSNYDNSIPEDYLLTGNLVMEQGIINPEHLTAKIKITVCDDLGHSFRDDLINSLDNAYTSLKCIPLRTEYKEHLIKEILKAEAVLDTKNPTSRDYITVNRTLSKIAEDMPDKVWYFTSPEYADLDDIEHWVKHLPNLIEIAMFTQESRDRLAGEINKYQLELEKLTKTEPEYDDENDDESKMLVYNQWLEQVQDTYKSLTADVKKLEPVRPTGYPGKYGLNNLLKIAREKTACGKYTQESLKKLNEAIKTAQVVFDNEKADSEQVIDAEWALRDTIDSLEEDPNASKPSNGGGSGGGGSSRRRGSSGGSGGSGGGSSDGGNYVQPQTGTVWDINNSLTKSKYGINVTINADDKLNTAFLSELMAHKQKSVTLKCDWYNWDFYGTSIENTMPEVVWFDTTISTVTPNHAQISKLTGKNDTTVLHFAHQGKLAGKTKITVDIDKYANKKMFVYQYNAAKARLELVQANVNVNASGVMAFTITEGADYIISPTAIKGAVIVPKPVPKPVKKTAAKPAPKK</sequence>
<reference evidence="3 4" key="1">
    <citation type="submission" date="2016-10" db="EMBL/GenBank/DDBJ databases">
        <authorList>
            <person name="de Groot N.N."/>
        </authorList>
    </citation>
    <scope>NUCLEOTIDE SEQUENCE [LARGE SCALE GENOMIC DNA]</scope>
    <source>
        <strain evidence="3 4">CGMCC 1.5070</strain>
    </source>
</reference>
<keyword evidence="4" id="KW-1185">Reference proteome</keyword>
<feature type="compositionally biased region" description="Gly residues" evidence="1">
    <location>
        <begin position="365"/>
        <end position="393"/>
    </location>
</feature>
<evidence type="ECO:0000259" key="2">
    <source>
        <dbReference type="Pfam" id="PF07532"/>
    </source>
</evidence>
<dbReference type="STRING" id="474960.SAMN05216180_2889"/>
<gene>
    <name evidence="3" type="ORF">SAMN05216180_2889</name>
</gene>